<dbReference type="GO" id="GO:0065002">
    <property type="term" value="P:intracellular protein transmembrane transport"/>
    <property type="evidence" value="ECO:0007669"/>
    <property type="project" value="UniProtKB-UniRule"/>
</dbReference>
<evidence type="ECO:0000256" key="4">
    <source>
        <dbReference type="ARBA" id="ARBA00022475"/>
    </source>
</evidence>
<dbReference type="Pfam" id="PF02810">
    <property type="entry name" value="SEC-C"/>
    <property type="match status" value="1"/>
</dbReference>
<dbReference type="STRING" id="457570.Nther_2218"/>
<dbReference type="PANTHER" id="PTHR30612:SF0">
    <property type="entry name" value="CHLOROPLAST PROTEIN-TRANSPORTING ATPASE"/>
    <property type="match status" value="1"/>
</dbReference>
<dbReference type="PROSITE" id="PS51196">
    <property type="entry name" value="SECA_MOTOR_DEAD"/>
    <property type="match status" value="1"/>
</dbReference>
<keyword evidence="5 15" id="KW-0963">Cytoplasm</keyword>
<dbReference type="Gene3D" id="3.40.50.300">
    <property type="entry name" value="P-loop containing nucleotide triphosphate hydrolases"/>
    <property type="match status" value="3"/>
</dbReference>
<evidence type="ECO:0000256" key="7">
    <source>
        <dbReference type="ARBA" id="ARBA00022741"/>
    </source>
</evidence>
<evidence type="ECO:0000256" key="9">
    <source>
        <dbReference type="ARBA" id="ARBA00022840"/>
    </source>
</evidence>
<dbReference type="Gene3D" id="3.10.450.50">
    <property type="match status" value="1"/>
</dbReference>
<dbReference type="SUPFAM" id="SSF52540">
    <property type="entry name" value="P-loop containing nucleoside triphosphate hydrolases"/>
    <property type="match status" value="2"/>
</dbReference>
<dbReference type="PRINTS" id="PR00906">
    <property type="entry name" value="SECA"/>
</dbReference>
<feature type="binding site" evidence="15">
    <location>
        <position position="87"/>
    </location>
    <ligand>
        <name>ATP</name>
        <dbReference type="ChEBI" id="CHEBI:30616"/>
    </ligand>
</feature>
<dbReference type="InterPro" id="IPR001650">
    <property type="entry name" value="Helicase_C-like"/>
</dbReference>
<feature type="domain" description="Helicase C-terminal" evidence="19">
    <location>
        <begin position="419"/>
        <end position="588"/>
    </location>
</feature>
<evidence type="ECO:0000256" key="6">
    <source>
        <dbReference type="ARBA" id="ARBA00022723"/>
    </source>
</evidence>
<feature type="region of interest" description="Disordered" evidence="17">
    <location>
        <begin position="795"/>
        <end position="886"/>
    </location>
</feature>
<comment type="function">
    <text evidence="15">Part of the Sec protein translocase complex. Interacts with the SecYEG preprotein conducting channel. Has a central role in coupling the hydrolysis of ATP to the transfer of proteins into and across the cell membrane, serving as an ATP-driven molecular motor driving the stepwise translocation of polypeptide chains across the membrane.</text>
</comment>
<keyword evidence="12 15" id="KW-0811">Translocation</keyword>
<dbReference type="KEGG" id="nth:Nther_2218"/>
<keyword evidence="11 15" id="KW-1278">Translocase</keyword>
<feature type="compositionally biased region" description="Gly residues" evidence="17">
    <location>
        <begin position="827"/>
        <end position="841"/>
    </location>
</feature>
<evidence type="ECO:0000259" key="20">
    <source>
        <dbReference type="PROSITE" id="PS51196"/>
    </source>
</evidence>
<dbReference type="InterPro" id="IPR011116">
    <property type="entry name" value="SecA_Wing/Scaffold"/>
</dbReference>
<feature type="binding site" evidence="15">
    <location>
        <position position="494"/>
    </location>
    <ligand>
        <name>ATP</name>
        <dbReference type="ChEBI" id="CHEBI:30616"/>
    </ligand>
</feature>
<feature type="domain" description="SecA family profile" evidence="20">
    <location>
        <begin position="3"/>
        <end position="572"/>
    </location>
</feature>
<comment type="subcellular location">
    <subcellularLocation>
        <location evidence="15">Cell membrane</location>
        <topology evidence="15">Peripheral membrane protein</topology>
        <orientation evidence="15">Cytoplasmic side</orientation>
    </subcellularLocation>
    <subcellularLocation>
        <location evidence="15">Cytoplasm</location>
    </subcellularLocation>
    <text evidence="15">Distribution is 50-50.</text>
</comment>
<dbReference type="InterPro" id="IPR011130">
    <property type="entry name" value="SecA_preprotein_X-link_dom"/>
</dbReference>
<dbReference type="HOGENOM" id="CLU_005314_3_0_9"/>
<dbReference type="GO" id="GO:0017038">
    <property type="term" value="P:protein import"/>
    <property type="evidence" value="ECO:0007669"/>
    <property type="project" value="InterPro"/>
</dbReference>
<dbReference type="EMBL" id="CP001034">
    <property type="protein sequence ID" value="ACB85784.1"/>
    <property type="molecule type" value="Genomic_DNA"/>
</dbReference>
<proteinExistence type="inferred from homology"/>
<evidence type="ECO:0000313" key="22">
    <source>
        <dbReference type="Proteomes" id="UP000001683"/>
    </source>
</evidence>
<keyword evidence="8" id="KW-0862">Zinc</keyword>
<dbReference type="Pfam" id="PF07516">
    <property type="entry name" value="SecA_SW"/>
    <property type="match status" value="1"/>
</dbReference>
<dbReference type="GO" id="GO:0005524">
    <property type="term" value="F:ATP binding"/>
    <property type="evidence" value="ECO:0007669"/>
    <property type="project" value="UniProtKB-UniRule"/>
</dbReference>
<dbReference type="InterPro" id="IPR014001">
    <property type="entry name" value="Helicase_ATP-bd"/>
</dbReference>
<evidence type="ECO:0000313" key="21">
    <source>
        <dbReference type="EMBL" id="ACB85784.1"/>
    </source>
</evidence>
<dbReference type="PROSITE" id="PS51192">
    <property type="entry name" value="HELICASE_ATP_BIND_1"/>
    <property type="match status" value="1"/>
</dbReference>
<keyword evidence="10 15" id="KW-0653">Protein transport</keyword>
<feature type="compositionally biased region" description="Basic residues" evidence="17">
    <location>
        <begin position="876"/>
        <end position="886"/>
    </location>
</feature>
<dbReference type="GO" id="GO:0031522">
    <property type="term" value="C:cell envelope Sec protein transport complex"/>
    <property type="evidence" value="ECO:0007669"/>
    <property type="project" value="TreeGrafter"/>
</dbReference>
<dbReference type="Gene3D" id="1.10.3060.10">
    <property type="entry name" value="Helical scaffold and wing domains of SecA"/>
    <property type="match status" value="1"/>
</dbReference>
<dbReference type="GO" id="GO:0043952">
    <property type="term" value="P:protein transport by the Sec complex"/>
    <property type="evidence" value="ECO:0007669"/>
    <property type="project" value="TreeGrafter"/>
</dbReference>
<dbReference type="SMART" id="SM00957">
    <property type="entry name" value="SecA_DEAD"/>
    <property type="match status" value="1"/>
</dbReference>
<dbReference type="RefSeq" id="WP_012448636.1">
    <property type="nucleotide sequence ID" value="NC_010718.1"/>
</dbReference>
<dbReference type="Proteomes" id="UP000001683">
    <property type="component" value="Chromosome"/>
</dbReference>
<name>B2A812_NATTJ</name>
<dbReference type="GO" id="GO:0008564">
    <property type="term" value="F:protein-exporting ATPase activity"/>
    <property type="evidence" value="ECO:0007669"/>
    <property type="project" value="UniProtKB-EC"/>
</dbReference>
<dbReference type="FunCoup" id="B2A812">
    <property type="interactions" value="449"/>
</dbReference>
<comment type="catalytic activity">
    <reaction evidence="14 15">
        <text>ATP + H2O + cellular proteinSide 1 = ADP + phosphate + cellular proteinSide 2.</text>
        <dbReference type="EC" id="7.4.2.8"/>
    </reaction>
</comment>
<dbReference type="NCBIfam" id="NF006630">
    <property type="entry name" value="PRK09200.1"/>
    <property type="match status" value="1"/>
</dbReference>
<dbReference type="InParanoid" id="B2A812"/>
<gene>
    <name evidence="15" type="primary">secA</name>
    <name evidence="21" type="ordered locus">Nther_2218</name>
</gene>
<evidence type="ECO:0000256" key="8">
    <source>
        <dbReference type="ARBA" id="ARBA00022833"/>
    </source>
</evidence>
<evidence type="ECO:0000256" key="3">
    <source>
        <dbReference type="ARBA" id="ARBA00022448"/>
    </source>
</evidence>
<dbReference type="CDD" id="cd17928">
    <property type="entry name" value="DEXDc_SecA"/>
    <property type="match status" value="1"/>
</dbReference>
<dbReference type="PROSITE" id="PS01312">
    <property type="entry name" value="SECA"/>
    <property type="match status" value="1"/>
</dbReference>
<reference evidence="21 22" key="1">
    <citation type="submission" date="2008-04" db="EMBL/GenBank/DDBJ databases">
        <title>Complete sequence of chromosome of Natranaerobius thermophilus JW/NM-WN-LF.</title>
        <authorList>
            <consortium name="US DOE Joint Genome Institute"/>
            <person name="Copeland A."/>
            <person name="Lucas S."/>
            <person name="Lapidus A."/>
            <person name="Glavina del Rio T."/>
            <person name="Dalin E."/>
            <person name="Tice H."/>
            <person name="Bruce D."/>
            <person name="Goodwin L."/>
            <person name="Pitluck S."/>
            <person name="Chertkov O."/>
            <person name="Brettin T."/>
            <person name="Detter J.C."/>
            <person name="Han C."/>
            <person name="Kuske C.R."/>
            <person name="Schmutz J."/>
            <person name="Larimer F."/>
            <person name="Land M."/>
            <person name="Hauser L."/>
            <person name="Kyrpides N."/>
            <person name="Lykidis A."/>
            <person name="Mesbah N.M."/>
            <person name="Wiegel J."/>
        </authorList>
    </citation>
    <scope>NUCLEOTIDE SEQUENCE [LARGE SCALE GENOMIC DNA]</scope>
    <source>
        <strain evidence="22">ATCC BAA-1301 / DSM 18059 / JW/NM-WN-LF</strain>
    </source>
</reference>
<evidence type="ECO:0000256" key="2">
    <source>
        <dbReference type="ARBA" id="ARBA00007650"/>
    </source>
</evidence>
<dbReference type="CDD" id="cd18803">
    <property type="entry name" value="SF2_C_secA"/>
    <property type="match status" value="1"/>
</dbReference>
<reference evidence="21 22" key="2">
    <citation type="journal article" date="2011" name="J. Bacteriol.">
        <title>Complete genome sequence of the anaerobic, halophilic alkalithermophile Natranaerobius thermophilus JW/NM-WN-LF.</title>
        <authorList>
            <person name="Zhao B."/>
            <person name="Mesbah N.M."/>
            <person name="Dalin E."/>
            <person name="Goodwin L."/>
            <person name="Nolan M."/>
            <person name="Pitluck S."/>
            <person name="Chertkov O."/>
            <person name="Brettin T.S."/>
            <person name="Han J."/>
            <person name="Larimer F.W."/>
            <person name="Land M.L."/>
            <person name="Hauser L."/>
            <person name="Kyrpides N."/>
            <person name="Wiegel J."/>
        </authorList>
    </citation>
    <scope>NUCLEOTIDE SEQUENCE [LARGE SCALE GENOMIC DNA]</scope>
    <source>
        <strain evidence="22">ATCC BAA-1301 / DSM 18059 / JW/NM-WN-LF</strain>
    </source>
</reference>
<sequence>MVKNLIYKIIGDPNDRELKKLQKYVDRVNELEPEIQALSDNELKNKTPEFKNRLEQGETLEDLLPEAFAVVREASNRVLGMRHFDVQVLGGVVLHQGRIAEMKTGEGKTLVATMPAYLNALTGKGVHIITVNDYLAQRDSEWMGEVYNFLGLEVGLIVHGMNSQERRESYACDIVFGTNNEFGFDYLRDNMALYEKDLTQRELNFAIIDEVDSILVDEARTPLIISGASDKPKELYYKMAKFVPILKQDEDYTVDEKANSVMLTEDGVDKAERFLGVDNLYDDTNLELSHHLNQALKAHALMKRDNDYVVENGQVVIVDQFTGRKMPGRRYSDGLHQAIEAKEGVQIEKENQTLASITFQNFFKLYNKLSGMTGTAATEEEEFQEIYGMDVVIVPTNEPMIREDLPDRVYKTEEAKFQAVADDIEECYNRGQPVLVGTVSIEKSEELSHMLKKRGVSHQVLNAKHHEKEAEIIKNAGQKGTVTIATNMAGRGTDIVLGPGVKELGGLYVIGTERHESRRIDNQLRGRSGRQGDPGASRFYVSLEDDLMRLFGSDNIYSMMDKLGMEEDQAIDSSFVSSAIENAQKKVEGRNFSIRKHVLEYDNVMDQQRKVIYEQRRQVLQGDNLRDEIMDMISDVIEEAIESYASEKIYPEEWDLDALMQFGRKSFLLPEKGSVQELKELTNDKEPKEAIDAMREYLMDLAKEAYQEKEDEIGEERMREVERVILLRVVDSKWMDHLDAMEQLRQGIGLRAYGQKNPLVEYKYEGYQMFQNMIASIKEEVTRLILRVKINEQEAPKRQSVANVSGQQGGGGATRSSFQDHGNPAGSAGGGAKTASGGGSEGTASGNESQEQPKKTPIRRGKKIGRNEPCPCGSGKKYKKCCGKPA</sequence>
<keyword evidence="7 15" id="KW-0547">Nucleotide-binding</keyword>
<evidence type="ECO:0000256" key="12">
    <source>
        <dbReference type="ARBA" id="ARBA00023010"/>
    </source>
</evidence>
<evidence type="ECO:0000256" key="5">
    <source>
        <dbReference type="ARBA" id="ARBA00022490"/>
    </source>
</evidence>
<dbReference type="Gene3D" id="3.90.1440.10">
    <property type="entry name" value="SecA, preprotein cross-linking domain"/>
    <property type="match status" value="1"/>
</dbReference>
<dbReference type="FunFam" id="3.40.50.300:FF:000429">
    <property type="entry name" value="Preprotein translocase subunit SecA"/>
    <property type="match status" value="1"/>
</dbReference>
<keyword evidence="4 15" id="KW-1003">Cell membrane</keyword>
<dbReference type="OrthoDB" id="9805579at2"/>
<evidence type="ECO:0000256" key="11">
    <source>
        <dbReference type="ARBA" id="ARBA00022967"/>
    </source>
</evidence>
<dbReference type="InterPro" id="IPR004027">
    <property type="entry name" value="SEC_C_motif"/>
</dbReference>
<dbReference type="Pfam" id="PF07517">
    <property type="entry name" value="SecA_DEAD"/>
    <property type="match status" value="1"/>
</dbReference>
<evidence type="ECO:0000256" key="15">
    <source>
        <dbReference type="HAMAP-Rule" id="MF_01382"/>
    </source>
</evidence>
<evidence type="ECO:0000256" key="14">
    <source>
        <dbReference type="ARBA" id="ARBA00034006"/>
    </source>
</evidence>
<keyword evidence="3 15" id="KW-0813">Transport</keyword>
<keyword evidence="13 15" id="KW-0472">Membrane</keyword>
<keyword evidence="9 15" id="KW-0067">ATP-binding</keyword>
<organism evidence="21 22">
    <name type="scientific">Natranaerobius thermophilus (strain ATCC BAA-1301 / DSM 18059 / JW/NM-WN-LF)</name>
    <dbReference type="NCBI Taxonomy" id="457570"/>
    <lineage>
        <taxon>Bacteria</taxon>
        <taxon>Bacillati</taxon>
        <taxon>Bacillota</taxon>
        <taxon>Clostridia</taxon>
        <taxon>Natranaerobiales</taxon>
        <taxon>Natranaerobiaceae</taxon>
        <taxon>Natranaerobius</taxon>
    </lineage>
</organism>
<dbReference type="NCBIfam" id="NF009538">
    <property type="entry name" value="PRK12904.1"/>
    <property type="match status" value="1"/>
</dbReference>
<dbReference type="HAMAP" id="MF_01382">
    <property type="entry name" value="SecA"/>
    <property type="match status" value="1"/>
</dbReference>
<dbReference type="PROSITE" id="PS51194">
    <property type="entry name" value="HELICASE_CTER"/>
    <property type="match status" value="1"/>
</dbReference>
<dbReference type="InterPro" id="IPR044722">
    <property type="entry name" value="SecA_SF2_C"/>
</dbReference>
<keyword evidence="6" id="KW-0479">Metal-binding</keyword>
<dbReference type="InterPro" id="IPR000185">
    <property type="entry name" value="SecA"/>
</dbReference>
<keyword evidence="22" id="KW-1185">Reference proteome</keyword>
<accession>B2A812</accession>
<evidence type="ECO:0000256" key="13">
    <source>
        <dbReference type="ARBA" id="ARBA00023136"/>
    </source>
</evidence>
<comment type="subunit">
    <text evidence="15">Monomer and homodimer. Part of the essential Sec protein translocation apparatus which comprises SecA, SecYEG and auxiliary proteins SecDF. Other proteins may also be involved.</text>
</comment>
<evidence type="ECO:0000256" key="17">
    <source>
        <dbReference type="SAM" id="MobiDB-lite"/>
    </source>
</evidence>
<comment type="cofactor">
    <cofactor evidence="1">
        <name>Zn(2+)</name>
        <dbReference type="ChEBI" id="CHEBI:29105"/>
    </cofactor>
</comment>
<dbReference type="Pfam" id="PF21090">
    <property type="entry name" value="P-loop_SecA"/>
    <property type="match status" value="2"/>
</dbReference>
<comment type="similarity">
    <text evidence="2 15 16">Belongs to the SecA family.</text>
</comment>
<dbReference type="FunFam" id="3.40.50.300:FF:000334">
    <property type="entry name" value="Protein translocase subunit SecA"/>
    <property type="match status" value="1"/>
</dbReference>
<evidence type="ECO:0000259" key="19">
    <source>
        <dbReference type="PROSITE" id="PS51194"/>
    </source>
</evidence>
<evidence type="ECO:0000256" key="16">
    <source>
        <dbReference type="RuleBase" id="RU003874"/>
    </source>
</evidence>
<dbReference type="SMART" id="SM00958">
    <property type="entry name" value="SecA_PP_bind"/>
    <property type="match status" value="1"/>
</dbReference>
<dbReference type="GO" id="GO:0005886">
    <property type="term" value="C:plasma membrane"/>
    <property type="evidence" value="ECO:0007669"/>
    <property type="project" value="UniProtKB-SubCell"/>
</dbReference>
<dbReference type="NCBIfam" id="TIGR00963">
    <property type="entry name" value="secA"/>
    <property type="match status" value="1"/>
</dbReference>
<dbReference type="SUPFAM" id="SSF81886">
    <property type="entry name" value="Helical scaffold and wing domains of SecA"/>
    <property type="match status" value="1"/>
</dbReference>
<dbReference type="PANTHER" id="PTHR30612">
    <property type="entry name" value="SECA INNER MEMBRANE COMPONENT OF SEC PROTEIN SECRETION SYSTEM"/>
    <property type="match status" value="1"/>
</dbReference>
<evidence type="ECO:0000256" key="1">
    <source>
        <dbReference type="ARBA" id="ARBA00001947"/>
    </source>
</evidence>
<feature type="domain" description="Helicase ATP-binding" evidence="18">
    <location>
        <begin position="89"/>
        <end position="247"/>
    </location>
</feature>
<dbReference type="InterPro" id="IPR011115">
    <property type="entry name" value="SecA_DEAD"/>
</dbReference>
<evidence type="ECO:0000259" key="18">
    <source>
        <dbReference type="PROSITE" id="PS51192"/>
    </source>
</evidence>
<dbReference type="SUPFAM" id="SSF81767">
    <property type="entry name" value="Pre-protein crosslinking domain of SecA"/>
    <property type="match status" value="1"/>
</dbReference>
<dbReference type="AlphaFoldDB" id="B2A812"/>
<evidence type="ECO:0000256" key="10">
    <source>
        <dbReference type="ARBA" id="ARBA00022927"/>
    </source>
</evidence>
<dbReference type="eggNOG" id="COG0653">
    <property type="taxonomic scope" value="Bacteria"/>
</dbReference>
<dbReference type="Pfam" id="PF01043">
    <property type="entry name" value="SecA_PP_bind"/>
    <property type="match status" value="1"/>
</dbReference>
<dbReference type="GO" id="GO:0006605">
    <property type="term" value="P:protein targeting"/>
    <property type="evidence" value="ECO:0007669"/>
    <property type="project" value="UniProtKB-UniRule"/>
</dbReference>
<protein>
    <recommendedName>
        <fullName evidence="15 16">Protein translocase subunit SecA</fullName>
        <ecNumber evidence="15">7.4.2.8</ecNumber>
    </recommendedName>
</protein>
<feature type="binding site" evidence="15">
    <location>
        <begin position="105"/>
        <end position="109"/>
    </location>
    <ligand>
        <name>ATP</name>
        <dbReference type="ChEBI" id="CHEBI:30616"/>
    </ligand>
</feature>
<dbReference type="EC" id="7.4.2.8" evidence="15"/>
<dbReference type="InterPro" id="IPR036670">
    <property type="entry name" value="SecA_X-link_sf"/>
</dbReference>
<dbReference type="InterPro" id="IPR014018">
    <property type="entry name" value="SecA_motor_DEAD"/>
</dbReference>
<dbReference type="FunFam" id="3.90.1440.10:FF:000002">
    <property type="entry name" value="Protein translocase subunit SecA"/>
    <property type="match status" value="1"/>
</dbReference>
<dbReference type="GO" id="GO:0046872">
    <property type="term" value="F:metal ion binding"/>
    <property type="evidence" value="ECO:0007669"/>
    <property type="project" value="UniProtKB-KW"/>
</dbReference>
<dbReference type="FunFam" id="1.10.3060.10:FF:000002">
    <property type="entry name" value="Preprotein translocase subunit SecA"/>
    <property type="match status" value="1"/>
</dbReference>
<dbReference type="GO" id="GO:0005829">
    <property type="term" value="C:cytosol"/>
    <property type="evidence" value="ECO:0007669"/>
    <property type="project" value="TreeGrafter"/>
</dbReference>
<dbReference type="InterPro" id="IPR020937">
    <property type="entry name" value="SecA_CS"/>
</dbReference>
<dbReference type="InterPro" id="IPR036266">
    <property type="entry name" value="SecA_Wing/Scaffold_sf"/>
</dbReference>
<dbReference type="InterPro" id="IPR027417">
    <property type="entry name" value="P-loop_NTPase"/>
</dbReference>